<comment type="caution">
    <text evidence="1">The sequence shown here is derived from an EMBL/GenBank/DDBJ whole genome shotgun (WGS) entry which is preliminary data.</text>
</comment>
<name>A0A0E3BDK4_9BURK</name>
<sequence>MAVDFPFVGGSYTSRSLNWDAQRSVNLYPVLSESGTSRSVAMLTTTPGHRKWLDVGAGPIRGELKVAGVLLVVSGSKLYRVSAGKVVTEVGAVAGSGLVGMASNGKQVMIVTGASSPGYFLTIATWTLKKIDTTEDPDGSFTGAETVDFLDGRFVWPRPGTGEFAVSQLYGTKIDALEFATAEGSPDNLVGQIADHRELWLFGESTTEVWYTSGDPDFPLARISNAFIEHGCAAPKSITKLDNTVFWLGADDRGQGILWRANGYTPQRVSTFPIEEAWEEYARIDDAIAFTYQQAGHSFYVISFPSADATWVYDVAANLWHERSWRESTGLNKQHRVRGHVHAHFAGEHLVGDHATGRLYALDLNHFRDEAFGEGADGELIPRIRVAPYIEGDGNRRRVHSMQIVMETGVGLVDGQGSDPQAMLQWSDDGAHTWSNEHWTTLGRIGERRTRAMWRRLGAARDRVFRVLVTDPVPVNIIKARMEVS</sequence>
<evidence type="ECO:0000313" key="2">
    <source>
        <dbReference type="Proteomes" id="UP000029567"/>
    </source>
</evidence>
<dbReference type="RefSeq" id="WP_034383556.1">
    <property type="nucleotide sequence ID" value="NZ_AWTN01000148.1"/>
</dbReference>
<evidence type="ECO:0008006" key="3">
    <source>
        <dbReference type="Google" id="ProtNLM"/>
    </source>
</evidence>
<evidence type="ECO:0000313" key="1">
    <source>
        <dbReference type="EMBL" id="KGG83033.1"/>
    </source>
</evidence>
<dbReference type="Proteomes" id="UP000029567">
    <property type="component" value="Unassembled WGS sequence"/>
</dbReference>
<gene>
    <name evidence="1" type="ORF">P245_25750</name>
</gene>
<dbReference type="AlphaFoldDB" id="A0A0E3BDK4"/>
<reference evidence="1 2" key="1">
    <citation type="submission" date="2013-09" db="EMBL/GenBank/DDBJ databases">
        <title>High correlation between genotypes and phenotypes of environmental bacteria Comamonas testosteroni strains.</title>
        <authorList>
            <person name="Liu L."/>
            <person name="Zhu W."/>
            <person name="Xia X."/>
            <person name="Xu B."/>
            <person name="Luo M."/>
            <person name="Wang G."/>
        </authorList>
    </citation>
    <scope>NUCLEOTIDE SEQUENCE [LARGE SCALE GENOMIC DNA]</scope>
    <source>
        <strain evidence="1 2">JL14</strain>
    </source>
</reference>
<proteinExistence type="predicted"/>
<organism evidence="1 2">
    <name type="scientific">Comamonas thiooxydans</name>
    <dbReference type="NCBI Taxonomy" id="363952"/>
    <lineage>
        <taxon>Bacteria</taxon>
        <taxon>Pseudomonadati</taxon>
        <taxon>Pseudomonadota</taxon>
        <taxon>Betaproteobacteria</taxon>
        <taxon>Burkholderiales</taxon>
        <taxon>Comamonadaceae</taxon>
        <taxon>Comamonas</taxon>
    </lineage>
</organism>
<protein>
    <recommendedName>
        <fullName evidence="3">Phage stabilization protein</fullName>
    </recommendedName>
</protein>
<dbReference type="EMBL" id="AWTN01000148">
    <property type="protein sequence ID" value="KGG83033.1"/>
    <property type="molecule type" value="Genomic_DNA"/>
</dbReference>
<accession>A0A0E3BDK4</accession>